<evidence type="ECO:0000256" key="2">
    <source>
        <dbReference type="ARBA" id="ARBA00023125"/>
    </source>
</evidence>
<evidence type="ECO:0000313" key="6">
    <source>
        <dbReference type="Proteomes" id="UP000597656"/>
    </source>
</evidence>
<keyword evidence="6" id="KW-1185">Reference proteome</keyword>
<dbReference type="PANTHER" id="PTHR44688">
    <property type="entry name" value="DNA-BINDING TRANSCRIPTIONAL ACTIVATOR DEVR_DOSR"/>
    <property type="match status" value="1"/>
</dbReference>
<dbReference type="PANTHER" id="PTHR44688:SF16">
    <property type="entry name" value="DNA-BINDING TRANSCRIPTIONAL ACTIVATOR DEVR_DOSR"/>
    <property type="match status" value="1"/>
</dbReference>
<dbReference type="SMART" id="SM00421">
    <property type="entry name" value="HTH_LUXR"/>
    <property type="match status" value="1"/>
</dbReference>
<evidence type="ECO:0000313" key="5">
    <source>
        <dbReference type="EMBL" id="GGN15958.1"/>
    </source>
</evidence>
<evidence type="ECO:0000256" key="1">
    <source>
        <dbReference type="ARBA" id="ARBA00023015"/>
    </source>
</evidence>
<dbReference type="RefSeq" id="WP_189158769.1">
    <property type="nucleotide sequence ID" value="NZ_BMNC01000013.1"/>
</dbReference>
<accession>A0ABQ2IP42</accession>
<dbReference type="CDD" id="cd06170">
    <property type="entry name" value="LuxR_C_like"/>
    <property type="match status" value="1"/>
</dbReference>
<protein>
    <recommendedName>
        <fullName evidence="4">HTH luxR-type domain-containing protein</fullName>
    </recommendedName>
</protein>
<gene>
    <name evidence="5" type="ORF">GCM10011609_65790</name>
</gene>
<dbReference type="PROSITE" id="PS50043">
    <property type="entry name" value="HTH_LUXR_2"/>
    <property type="match status" value="1"/>
</dbReference>
<organism evidence="5 6">
    <name type="scientific">Lentzea pudingi</name>
    <dbReference type="NCBI Taxonomy" id="1789439"/>
    <lineage>
        <taxon>Bacteria</taxon>
        <taxon>Bacillati</taxon>
        <taxon>Actinomycetota</taxon>
        <taxon>Actinomycetes</taxon>
        <taxon>Pseudonocardiales</taxon>
        <taxon>Pseudonocardiaceae</taxon>
        <taxon>Lentzea</taxon>
    </lineage>
</organism>
<sequence length="74" mass="8195">MPAALRKAGVTVREYEVLRLVVERFGNAEIAERLFLSPRTVERHVASLKARTGRQSRADLITHARPLIGGSAPM</sequence>
<proteinExistence type="predicted"/>
<name>A0ABQ2IP42_9PSEU</name>
<dbReference type="PRINTS" id="PR00038">
    <property type="entry name" value="HTHLUXR"/>
</dbReference>
<dbReference type="InterPro" id="IPR016032">
    <property type="entry name" value="Sig_transdc_resp-reg_C-effctor"/>
</dbReference>
<evidence type="ECO:0000256" key="3">
    <source>
        <dbReference type="ARBA" id="ARBA00023163"/>
    </source>
</evidence>
<dbReference type="EMBL" id="BMNC01000013">
    <property type="protein sequence ID" value="GGN15958.1"/>
    <property type="molecule type" value="Genomic_DNA"/>
</dbReference>
<dbReference type="Proteomes" id="UP000597656">
    <property type="component" value="Unassembled WGS sequence"/>
</dbReference>
<keyword evidence="1" id="KW-0805">Transcription regulation</keyword>
<evidence type="ECO:0000259" key="4">
    <source>
        <dbReference type="PROSITE" id="PS50043"/>
    </source>
</evidence>
<comment type="caution">
    <text evidence="5">The sequence shown here is derived from an EMBL/GenBank/DDBJ whole genome shotgun (WGS) entry which is preliminary data.</text>
</comment>
<dbReference type="InterPro" id="IPR036388">
    <property type="entry name" value="WH-like_DNA-bd_sf"/>
</dbReference>
<dbReference type="SUPFAM" id="SSF46894">
    <property type="entry name" value="C-terminal effector domain of the bipartite response regulators"/>
    <property type="match status" value="1"/>
</dbReference>
<reference evidence="6" key="1">
    <citation type="journal article" date="2019" name="Int. J. Syst. Evol. Microbiol.">
        <title>The Global Catalogue of Microorganisms (GCM) 10K type strain sequencing project: providing services to taxonomists for standard genome sequencing and annotation.</title>
        <authorList>
            <consortium name="The Broad Institute Genomics Platform"/>
            <consortium name="The Broad Institute Genome Sequencing Center for Infectious Disease"/>
            <person name="Wu L."/>
            <person name="Ma J."/>
        </authorList>
    </citation>
    <scope>NUCLEOTIDE SEQUENCE [LARGE SCALE GENOMIC DNA]</scope>
    <source>
        <strain evidence="6">CGMCC 4.7319</strain>
    </source>
</reference>
<dbReference type="InterPro" id="IPR000792">
    <property type="entry name" value="Tscrpt_reg_LuxR_C"/>
</dbReference>
<dbReference type="Gene3D" id="1.10.10.10">
    <property type="entry name" value="Winged helix-like DNA-binding domain superfamily/Winged helix DNA-binding domain"/>
    <property type="match status" value="1"/>
</dbReference>
<keyword evidence="2" id="KW-0238">DNA-binding</keyword>
<feature type="domain" description="HTH luxR-type" evidence="4">
    <location>
        <begin position="1"/>
        <end position="68"/>
    </location>
</feature>
<dbReference type="Pfam" id="PF00196">
    <property type="entry name" value="GerE"/>
    <property type="match status" value="1"/>
</dbReference>
<keyword evidence="3" id="KW-0804">Transcription</keyword>